<accession>A0A3B0UFB1</accession>
<proteinExistence type="predicted"/>
<dbReference type="AlphaFoldDB" id="A0A3B0UFB1"/>
<dbReference type="EMBL" id="UOES01000172">
    <property type="protein sequence ID" value="VAW27033.1"/>
    <property type="molecule type" value="Genomic_DNA"/>
</dbReference>
<dbReference type="InterPro" id="IPR007801">
    <property type="entry name" value="MbnB/TglH/ChrH"/>
</dbReference>
<evidence type="ECO:0000313" key="1">
    <source>
        <dbReference type="EMBL" id="VAW27033.1"/>
    </source>
</evidence>
<name>A0A3B0UFB1_9ZZZZ</name>
<dbReference type="Gene3D" id="3.20.20.150">
    <property type="entry name" value="Divalent-metal-dependent TIM barrel enzymes"/>
    <property type="match status" value="1"/>
</dbReference>
<dbReference type="Pfam" id="PF05114">
    <property type="entry name" value="MbnB_TglH_ChrH"/>
    <property type="match status" value="1"/>
</dbReference>
<organism evidence="1">
    <name type="scientific">hydrothermal vent metagenome</name>
    <dbReference type="NCBI Taxonomy" id="652676"/>
    <lineage>
        <taxon>unclassified sequences</taxon>
        <taxon>metagenomes</taxon>
        <taxon>ecological metagenomes</taxon>
    </lineage>
</organism>
<gene>
    <name evidence="1" type="ORF">MNBD_BACTEROID06-162</name>
</gene>
<sequence>MSVKQECKESRLGLPNLGFGVGLRTQHLPDILSEGARVDWFEIISENFMEHSGYTSN</sequence>
<feature type="non-terminal residue" evidence="1">
    <location>
        <position position="57"/>
    </location>
</feature>
<protein>
    <submittedName>
        <fullName evidence="1">Uncharacterized protein conserved in bacteria, NMA0228-like</fullName>
    </submittedName>
</protein>
<reference evidence="1" key="1">
    <citation type="submission" date="2018-06" db="EMBL/GenBank/DDBJ databases">
        <authorList>
            <person name="Zhirakovskaya E."/>
        </authorList>
    </citation>
    <scope>NUCLEOTIDE SEQUENCE</scope>
</reference>